<comment type="caution">
    <text evidence="6">Lacks conserved residue(s) required for the propagation of feature annotation.</text>
</comment>
<comment type="domain">
    <text evidence="6">Has three domains with a flexible linker between the domains II and III and assumes an 'L' shape. Domain III is highly mobile and contacts RuvB.</text>
</comment>
<dbReference type="Proteomes" id="UP001165427">
    <property type="component" value="Unassembled WGS sequence"/>
</dbReference>
<evidence type="ECO:0000256" key="4">
    <source>
        <dbReference type="ARBA" id="ARBA00023172"/>
    </source>
</evidence>
<keyword evidence="5 6" id="KW-0234">DNA repair</keyword>
<evidence type="ECO:0000313" key="8">
    <source>
        <dbReference type="EMBL" id="MCJ8500531.1"/>
    </source>
</evidence>
<comment type="subcellular location">
    <subcellularLocation>
        <location evidence="6">Cytoplasm</location>
    </subcellularLocation>
</comment>
<sequence>MIAYLEGRLLKKEEDRILLLANQVGYEVTIPAFVHETLQGKQVGDEVALYIYHHQTERQPKPVLIGFNLEAEKEFFQHFISVDAIGPLKAAKALTISIRDIADAIESNDLERLKRLRGIGPRTAQKIIATLQGKVGKFTLIRKGDTPERAQMEDFTAPVLDVLINQLGHKPNDAKRMIETALKRDPSISTPEALFDEVYRGEKDQ</sequence>
<gene>
    <name evidence="6" type="primary">ruvA</name>
    <name evidence="8" type="ORF">MRX98_08100</name>
</gene>
<accession>A0AA41R4A5</accession>
<dbReference type="HAMAP" id="MF_00031">
    <property type="entry name" value="DNA_HJ_migration_RuvA"/>
    <property type="match status" value="1"/>
</dbReference>
<dbReference type="SUPFAM" id="SSF50249">
    <property type="entry name" value="Nucleic acid-binding proteins"/>
    <property type="match status" value="1"/>
</dbReference>
<dbReference type="SUPFAM" id="SSF47781">
    <property type="entry name" value="RuvA domain 2-like"/>
    <property type="match status" value="1"/>
</dbReference>
<organism evidence="8 9">
    <name type="scientific">Desulfatitalea alkaliphila</name>
    <dbReference type="NCBI Taxonomy" id="2929485"/>
    <lineage>
        <taxon>Bacteria</taxon>
        <taxon>Pseudomonadati</taxon>
        <taxon>Thermodesulfobacteriota</taxon>
        <taxon>Desulfobacteria</taxon>
        <taxon>Desulfobacterales</taxon>
        <taxon>Desulfosarcinaceae</taxon>
        <taxon>Desulfatitalea</taxon>
    </lineage>
</organism>
<dbReference type="GO" id="GO:0009378">
    <property type="term" value="F:four-way junction helicase activity"/>
    <property type="evidence" value="ECO:0007669"/>
    <property type="project" value="InterPro"/>
</dbReference>
<dbReference type="AlphaFoldDB" id="A0AA41R4A5"/>
<dbReference type="EMBL" id="JALJRB010000007">
    <property type="protein sequence ID" value="MCJ8500531.1"/>
    <property type="molecule type" value="Genomic_DNA"/>
</dbReference>
<dbReference type="InterPro" id="IPR010994">
    <property type="entry name" value="RuvA_2-like"/>
</dbReference>
<dbReference type="Gene3D" id="2.40.50.140">
    <property type="entry name" value="Nucleic acid-binding proteins"/>
    <property type="match status" value="1"/>
</dbReference>
<comment type="function">
    <text evidence="6">The RuvA-RuvB-RuvC complex processes Holliday junction (HJ) DNA during genetic recombination and DNA repair, while the RuvA-RuvB complex plays an important role in the rescue of blocked DNA replication forks via replication fork reversal (RFR). RuvA specifically binds to HJ cruciform DNA, conferring on it an open structure. The RuvB hexamer acts as an ATP-dependent pump, pulling dsDNA into and through the RuvAB complex. HJ branch migration allows RuvC to scan DNA until it finds its consensus sequence, where it cleaves and resolves the cruciform DNA.</text>
</comment>
<comment type="similarity">
    <text evidence="6">Belongs to the RuvA family.</text>
</comment>
<name>A0AA41R4A5_9BACT</name>
<evidence type="ECO:0000313" key="9">
    <source>
        <dbReference type="Proteomes" id="UP001165427"/>
    </source>
</evidence>
<dbReference type="GO" id="GO:0005524">
    <property type="term" value="F:ATP binding"/>
    <property type="evidence" value="ECO:0007669"/>
    <property type="project" value="InterPro"/>
</dbReference>
<protein>
    <recommendedName>
        <fullName evidence="6">Holliday junction branch migration complex subunit RuvA</fullName>
    </recommendedName>
</protein>
<evidence type="ECO:0000256" key="2">
    <source>
        <dbReference type="ARBA" id="ARBA00022763"/>
    </source>
</evidence>
<dbReference type="GO" id="GO:0000400">
    <property type="term" value="F:four-way junction DNA binding"/>
    <property type="evidence" value="ECO:0007669"/>
    <property type="project" value="UniProtKB-UniRule"/>
</dbReference>
<dbReference type="InterPro" id="IPR000085">
    <property type="entry name" value="RuvA"/>
</dbReference>
<keyword evidence="3 6" id="KW-0238">DNA-binding</keyword>
<keyword evidence="2 6" id="KW-0227">DNA damage</keyword>
<dbReference type="GO" id="GO:0006281">
    <property type="term" value="P:DNA repair"/>
    <property type="evidence" value="ECO:0007669"/>
    <property type="project" value="UniProtKB-UniRule"/>
</dbReference>
<keyword evidence="4 6" id="KW-0233">DNA recombination</keyword>
<feature type="domain" description="DNA helicase Holliday junction RuvA type" evidence="7">
    <location>
        <begin position="1"/>
        <end position="59"/>
    </location>
</feature>
<comment type="subunit">
    <text evidence="6">Homotetramer. Forms an RuvA(8)-RuvB(12)-Holliday junction (HJ) complex. HJ DNA is sandwiched between 2 RuvA tetramers; dsDNA enters through RuvA and exits via RuvB. An RuvB hexamer assembles on each DNA strand where it exits the tetramer. Each RuvB hexamer is contacted by two RuvA subunits (via domain III) on 2 adjacent RuvB subunits; this complex drives branch migration. In the full resolvosome a probable DNA-RuvA(4)-RuvB(12)-RuvC(2) complex forms which resolves the HJ.</text>
</comment>
<reference evidence="8" key="1">
    <citation type="submission" date="2022-04" db="EMBL/GenBank/DDBJ databases">
        <title>Desulfatitalea alkaliphila sp. nov., a novel anaerobic sulfate-reducing bacterium isolated from terrestrial mud volcano, Taman Peninsula, Russia.</title>
        <authorList>
            <person name="Khomyakova M.A."/>
            <person name="Merkel A.Y."/>
            <person name="Slobodkin A.I."/>
        </authorList>
    </citation>
    <scope>NUCLEOTIDE SEQUENCE</scope>
    <source>
        <strain evidence="8">M08but</strain>
    </source>
</reference>
<dbReference type="GO" id="GO:0048476">
    <property type="term" value="C:Holliday junction resolvase complex"/>
    <property type="evidence" value="ECO:0007669"/>
    <property type="project" value="UniProtKB-UniRule"/>
</dbReference>
<dbReference type="GO" id="GO:0006310">
    <property type="term" value="P:DNA recombination"/>
    <property type="evidence" value="ECO:0007669"/>
    <property type="project" value="UniProtKB-UniRule"/>
</dbReference>
<dbReference type="Pfam" id="PF14520">
    <property type="entry name" value="HHH_5"/>
    <property type="match status" value="1"/>
</dbReference>
<keyword evidence="9" id="KW-1185">Reference proteome</keyword>
<evidence type="ECO:0000256" key="3">
    <source>
        <dbReference type="ARBA" id="ARBA00023125"/>
    </source>
</evidence>
<proteinExistence type="inferred from homology"/>
<keyword evidence="1 6" id="KW-0963">Cytoplasm</keyword>
<dbReference type="NCBIfam" id="TIGR00084">
    <property type="entry name" value="ruvA"/>
    <property type="match status" value="1"/>
</dbReference>
<dbReference type="InterPro" id="IPR012340">
    <property type="entry name" value="NA-bd_OB-fold"/>
</dbReference>
<evidence type="ECO:0000256" key="5">
    <source>
        <dbReference type="ARBA" id="ARBA00023204"/>
    </source>
</evidence>
<evidence type="ECO:0000256" key="6">
    <source>
        <dbReference type="HAMAP-Rule" id="MF_00031"/>
    </source>
</evidence>
<dbReference type="InterPro" id="IPR013849">
    <property type="entry name" value="DNA_helicase_Holl-junc_RuvA_I"/>
</dbReference>
<dbReference type="GO" id="GO:0005737">
    <property type="term" value="C:cytoplasm"/>
    <property type="evidence" value="ECO:0007669"/>
    <property type="project" value="UniProtKB-SubCell"/>
</dbReference>
<dbReference type="Gene3D" id="1.10.150.20">
    <property type="entry name" value="5' to 3' exonuclease, C-terminal subdomain"/>
    <property type="match status" value="1"/>
</dbReference>
<dbReference type="RefSeq" id="WP_246905197.1">
    <property type="nucleotide sequence ID" value="NZ_JALJRB010000007.1"/>
</dbReference>
<dbReference type="Pfam" id="PF01330">
    <property type="entry name" value="RuvA_N"/>
    <property type="match status" value="1"/>
</dbReference>
<comment type="caution">
    <text evidence="8">The sequence shown here is derived from an EMBL/GenBank/DDBJ whole genome shotgun (WGS) entry which is preliminary data.</text>
</comment>
<evidence type="ECO:0000259" key="7">
    <source>
        <dbReference type="Pfam" id="PF01330"/>
    </source>
</evidence>
<feature type="region of interest" description="Domain III" evidence="6">
    <location>
        <begin position="150"/>
        <end position="205"/>
    </location>
</feature>
<evidence type="ECO:0000256" key="1">
    <source>
        <dbReference type="ARBA" id="ARBA00022490"/>
    </source>
</evidence>